<comment type="caution">
    <text evidence="2">The sequence shown here is derived from an EMBL/GenBank/DDBJ whole genome shotgun (WGS) entry which is preliminary data.</text>
</comment>
<dbReference type="Gene3D" id="3.30.420.10">
    <property type="entry name" value="Ribonuclease H-like superfamily/Ribonuclease H"/>
    <property type="match status" value="1"/>
</dbReference>
<name>M0AQU6_9EURY</name>
<keyword evidence="3" id="KW-1185">Reference proteome</keyword>
<gene>
    <name evidence="2" type="ORF">C482_09742</name>
</gene>
<dbReference type="Proteomes" id="UP000011693">
    <property type="component" value="Unassembled WGS sequence"/>
</dbReference>
<dbReference type="PANTHER" id="PTHR38462">
    <property type="entry name" value="EXONUCLEASE-LIKE PROTEIN"/>
    <property type="match status" value="1"/>
</dbReference>
<dbReference type="Pfam" id="PF13482">
    <property type="entry name" value="RNase_H_2"/>
    <property type="match status" value="1"/>
</dbReference>
<sequence length="284" mass="31983">MLAVEEDLYLPSEARAAAPRQIQALFLPPVPSTGVRIENSFIPVRGVGETTERRLWEHGITHWDDFDGSVVGDTLADRIEDFIADGRQHLEQGNLTPFAEALPASSRWRLYENVREKTCFLDIETTGLDATSNDVTTVSLHRGGETKTFVKDRDLTSDRLAAELESASLLVTFNGQRFDVPFLETCYNVDVTTPHVDLMYPCKKVGLDGGLKAIEQDLGIEREMPDISGRDAVRLWHEYERGDEGALETLVEYNRADTKNMEPLMDRVATRLHEEVFESVQRTA</sequence>
<dbReference type="EMBL" id="AOIN01000056">
    <property type="protein sequence ID" value="ELY99758.1"/>
    <property type="molecule type" value="Genomic_DNA"/>
</dbReference>
<dbReference type="STRING" id="1227492.C482_09742"/>
<keyword evidence="2" id="KW-0378">Hydrolase</keyword>
<dbReference type="SUPFAM" id="SSF53098">
    <property type="entry name" value="Ribonuclease H-like"/>
    <property type="match status" value="1"/>
</dbReference>
<proteinExistence type="predicted"/>
<dbReference type="InterPro" id="IPR038720">
    <property type="entry name" value="YprB_RNase_H-like_dom"/>
</dbReference>
<dbReference type="AlphaFoldDB" id="M0AQU6"/>
<reference evidence="2 3" key="1">
    <citation type="journal article" date="2014" name="PLoS Genet.">
        <title>Phylogenetically driven sequencing of extremely halophilic archaea reveals strategies for static and dynamic osmo-response.</title>
        <authorList>
            <person name="Becker E.A."/>
            <person name="Seitzer P.M."/>
            <person name="Tritt A."/>
            <person name="Larsen D."/>
            <person name="Krusor M."/>
            <person name="Yao A.I."/>
            <person name="Wu D."/>
            <person name="Madern D."/>
            <person name="Eisen J.A."/>
            <person name="Darling A.E."/>
            <person name="Facciotti M.T."/>
        </authorList>
    </citation>
    <scope>NUCLEOTIDE SEQUENCE [LARGE SCALE GENOMIC DNA]</scope>
    <source>
        <strain evidence="2 3">JCM 10990</strain>
    </source>
</reference>
<dbReference type="InterPro" id="IPR012337">
    <property type="entry name" value="RNaseH-like_sf"/>
</dbReference>
<protein>
    <submittedName>
        <fullName evidence="2">3'-5' exonuclease</fullName>
    </submittedName>
</protein>
<organism evidence="2 3">
    <name type="scientific">Natrialba chahannaoensis JCM 10990</name>
    <dbReference type="NCBI Taxonomy" id="1227492"/>
    <lineage>
        <taxon>Archaea</taxon>
        <taxon>Methanobacteriati</taxon>
        <taxon>Methanobacteriota</taxon>
        <taxon>Stenosarchaea group</taxon>
        <taxon>Halobacteria</taxon>
        <taxon>Halobacteriales</taxon>
        <taxon>Natrialbaceae</taxon>
        <taxon>Natrialba</taxon>
    </lineage>
</organism>
<dbReference type="PANTHER" id="PTHR38462:SF1">
    <property type="entry name" value="YPRB RIBONUCLEASE H-LIKE DOMAIN-CONTAINING PROTEIN"/>
    <property type="match status" value="1"/>
</dbReference>
<accession>M0AQU6</accession>
<dbReference type="InterPro" id="IPR036397">
    <property type="entry name" value="RNaseH_sf"/>
</dbReference>
<dbReference type="GO" id="GO:0003676">
    <property type="term" value="F:nucleic acid binding"/>
    <property type="evidence" value="ECO:0007669"/>
    <property type="project" value="InterPro"/>
</dbReference>
<dbReference type="GO" id="GO:0004527">
    <property type="term" value="F:exonuclease activity"/>
    <property type="evidence" value="ECO:0007669"/>
    <property type="project" value="UniProtKB-KW"/>
</dbReference>
<dbReference type="PATRIC" id="fig|1227492.4.peg.1913"/>
<keyword evidence="2" id="KW-0269">Exonuclease</keyword>
<evidence type="ECO:0000313" key="3">
    <source>
        <dbReference type="Proteomes" id="UP000011693"/>
    </source>
</evidence>
<evidence type="ECO:0000313" key="2">
    <source>
        <dbReference type="EMBL" id="ELY99758.1"/>
    </source>
</evidence>
<feature type="domain" description="YprB ribonuclease H-like" evidence="1">
    <location>
        <begin position="119"/>
        <end position="268"/>
    </location>
</feature>
<keyword evidence="2" id="KW-0540">Nuclease</keyword>
<evidence type="ECO:0000259" key="1">
    <source>
        <dbReference type="Pfam" id="PF13482"/>
    </source>
</evidence>